<dbReference type="InterPro" id="IPR000866">
    <property type="entry name" value="AhpC/TSA"/>
</dbReference>
<evidence type="ECO:0000256" key="3">
    <source>
        <dbReference type="ARBA" id="ARBA00023157"/>
    </source>
</evidence>
<keyword evidence="2" id="KW-0201">Cytochrome c-type biogenesis</keyword>
<comment type="caution">
    <text evidence="7">The sequence shown here is derived from an EMBL/GenBank/DDBJ whole genome shotgun (WGS) entry which is preliminary data.</text>
</comment>
<dbReference type="PROSITE" id="PS00194">
    <property type="entry name" value="THIOREDOXIN_1"/>
    <property type="match status" value="2"/>
</dbReference>
<dbReference type="InterPro" id="IPR017937">
    <property type="entry name" value="Thioredoxin_CS"/>
</dbReference>
<evidence type="ECO:0000256" key="5">
    <source>
        <dbReference type="SAM" id="SignalP"/>
    </source>
</evidence>
<evidence type="ECO:0000313" key="8">
    <source>
        <dbReference type="Proteomes" id="UP000546007"/>
    </source>
</evidence>
<keyword evidence="7" id="KW-0413">Isomerase</keyword>
<dbReference type="Proteomes" id="UP000546007">
    <property type="component" value="Unassembled WGS sequence"/>
</dbReference>
<dbReference type="Pfam" id="PF00085">
    <property type="entry name" value="Thioredoxin"/>
    <property type="match status" value="1"/>
</dbReference>
<dbReference type="Pfam" id="PF00578">
    <property type="entry name" value="AhpC-TSA"/>
    <property type="match status" value="1"/>
</dbReference>
<evidence type="ECO:0000256" key="4">
    <source>
        <dbReference type="ARBA" id="ARBA00023284"/>
    </source>
</evidence>
<proteinExistence type="predicted"/>
<keyword evidence="3" id="KW-1015">Disulfide bond</keyword>
<dbReference type="RefSeq" id="WP_124316581.1">
    <property type="nucleotide sequence ID" value="NZ_AP028155.1"/>
</dbReference>
<dbReference type="GO" id="GO:0016209">
    <property type="term" value="F:antioxidant activity"/>
    <property type="evidence" value="ECO:0007669"/>
    <property type="project" value="InterPro"/>
</dbReference>
<evidence type="ECO:0000256" key="2">
    <source>
        <dbReference type="ARBA" id="ARBA00022748"/>
    </source>
</evidence>
<dbReference type="PROSITE" id="PS51352">
    <property type="entry name" value="THIOREDOXIN_2"/>
    <property type="match status" value="2"/>
</dbReference>
<dbReference type="PANTHER" id="PTHR42852">
    <property type="entry name" value="THIOL:DISULFIDE INTERCHANGE PROTEIN DSBE"/>
    <property type="match status" value="1"/>
</dbReference>
<keyword evidence="5" id="KW-0732">Signal</keyword>
<dbReference type="SUPFAM" id="SSF52833">
    <property type="entry name" value="Thioredoxin-like"/>
    <property type="match status" value="2"/>
</dbReference>
<feature type="domain" description="Thioredoxin" evidence="6">
    <location>
        <begin position="15"/>
        <end position="136"/>
    </location>
</feature>
<evidence type="ECO:0000259" key="6">
    <source>
        <dbReference type="PROSITE" id="PS51352"/>
    </source>
</evidence>
<dbReference type="AlphaFoldDB" id="A0A7W6MY84"/>
<feature type="domain" description="Thioredoxin" evidence="6">
    <location>
        <begin position="666"/>
        <end position="812"/>
    </location>
</feature>
<dbReference type="PANTHER" id="PTHR42852:SF6">
    <property type="entry name" value="THIOL:DISULFIDE INTERCHANGE PROTEIN DSBE"/>
    <property type="match status" value="1"/>
</dbReference>
<evidence type="ECO:0000313" key="7">
    <source>
        <dbReference type="EMBL" id="MBB4025802.1"/>
    </source>
</evidence>
<dbReference type="GO" id="GO:0016853">
    <property type="term" value="F:isomerase activity"/>
    <property type="evidence" value="ECO:0007669"/>
    <property type="project" value="UniProtKB-KW"/>
</dbReference>
<feature type="chain" id="PRO_5030524949" evidence="5">
    <location>
        <begin position="22"/>
        <end position="812"/>
    </location>
</feature>
<comment type="subcellular location">
    <subcellularLocation>
        <location evidence="1">Cell envelope</location>
    </subcellularLocation>
</comment>
<dbReference type="GeneID" id="93100318"/>
<dbReference type="CDD" id="cd02947">
    <property type="entry name" value="TRX_family"/>
    <property type="match status" value="1"/>
</dbReference>
<dbReference type="InterPro" id="IPR013766">
    <property type="entry name" value="Thioredoxin_domain"/>
</dbReference>
<keyword evidence="8" id="KW-1185">Reference proteome</keyword>
<dbReference type="CDD" id="cd02966">
    <property type="entry name" value="TlpA_like_family"/>
    <property type="match status" value="1"/>
</dbReference>
<name>A0A7W6MY84_9BACT</name>
<organism evidence="7 8">
    <name type="scientific">Butyricimonas faecihominis</name>
    <dbReference type="NCBI Taxonomy" id="1472416"/>
    <lineage>
        <taxon>Bacteria</taxon>
        <taxon>Pseudomonadati</taxon>
        <taxon>Bacteroidota</taxon>
        <taxon>Bacteroidia</taxon>
        <taxon>Bacteroidales</taxon>
        <taxon>Odoribacteraceae</taxon>
        <taxon>Butyricimonas</taxon>
    </lineage>
</organism>
<accession>A0A7W6MY84</accession>
<evidence type="ECO:0000256" key="1">
    <source>
        <dbReference type="ARBA" id="ARBA00004196"/>
    </source>
</evidence>
<dbReference type="OrthoDB" id="1095678at2"/>
<dbReference type="EMBL" id="JACIES010000003">
    <property type="protein sequence ID" value="MBB4025802.1"/>
    <property type="molecule type" value="Genomic_DNA"/>
</dbReference>
<keyword evidence="4" id="KW-0676">Redox-active center</keyword>
<dbReference type="Gene3D" id="3.40.30.10">
    <property type="entry name" value="Glutaredoxin"/>
    <property type="match status" value="2"/>
</dbReference>
<dbReference type="InterPro" id="IPR036249">
    <property type="entry name" value="Thioredoxin-like_sf"/>
</dbReference>
<reference evidence="7 8" key="1">
    <citation type="submission" date="2020-08" db="EMBL/GenBank/DDBJ databases">
        <title>Genomic Encyclopedia of Type Strains, Phase IV (KMG-IV): sequencing the most valuable type-strain genomes for metagenomic binning, comparative biology and taxonomic classification.</title>
        <authorList>
            <person name="Goeker M."/>
        </authorList>
    </citation>
    <scope>NUCLEOTIDE SEQUENCE [LARGE SCALE GENOMIC DNA]</scope>
    <source>
        <strain evidence="7 8">DSM 105721</strain>
    </source>
</reference>
<sequence length="812" mass="94067">MKIRLILWAALLCGTIFRANAQGVEFRDLTFRQALEQAQKEGKLVFMDCYTSWCGPCKNMLNNVFTLAEAGEFMNEEFVCVKYDMEKGEGIELGKRFEVRAFPTFFILRPDGTVQHKLVGGSQWERFRMRVERGLNEKTSLLYLEGRNQAGKLSTKEYAAYVNALRDASRDKEIETFCQEAFGKLNDKVKCRRENWYLFEQEMLPNDERFIYLVENKSDFDKNIGGTIVDERICSVYSDALNRLHSDKGNTWVEMCGLIKRQSEKIEFDGKDKISCLLEYIVALKARDVENVLQCLEKNKENLPTYVEFDMLGGLNFIVDLGDNSQVEHYIQLGREAENKAGTPQLKELIKRAFDKLQDELTDRTTYVELKGKVTKDKMENVNLYEVVDGKERLVATTHISEDGHYGFSFQPAYQGFYTVGGEKILDRVRLYLEPGDRAEVNILEDTLMITDRNTPENLLLARWESMMIPVRKRLDDMKYVLFDYRDFYPYFEAFLPQAEKFKDEITLRDATFAALVKQTVDYDLDYAAFRILNALKATKEVYMRDGRPTHIPSRPTPADYPEYYKTIVEKGKLSDASILRQPYGYDYLQRYTTFACGGEKERIALEDRLEWLSSDPLKAEMILWEMEKCRKYEDYIKLLDIYGNYLTTVNHQQRLDAVSAKLYKGAAGKLASDFTYPDRNGKLVSLSDFRGKVVVVDVWATWCGPCRAEIPHLLKLEKEMRGKDVVFIGVSVDEQKDYKKWLEALEQEGLEGIQLFANGENKQGRDKIMNDYKIKGIPRFMVFDKKGKVVTINSPRPSSPELKSLLQKLLK</sequence>
<dbReference type="InterPro" id="IPR050553">
    <property type="entry name" value="Thioredoxin_ResA/DsbE_sf"/>
</dbReference>
<feature type="signal peptide" evidence="5">
    <location>
        <begin position="1"/>
        <end position="21"/>
    </location>
</feature>
<dbReference type="GO" id="GO:0016491">
    <property type="term" value="F:oxidoreductase activity"/>
    <property type="evidence" value="ECO:0007669"/>
    <property type="project" value="InterPro"/>
</dbReference>
<protein>
    <submittedName>
        <fullName evidence="7">Thiol-disulfide isomerase/thioredoxin</fullName>
    </submittedName>
</protein>
<gene>
    <name evidence="7" type="ORF">GGR14_001586</name>
</gene>